<dbReference type="GeneID" id="6012281"/>
<keyword evidence="3" id="KW-1185">Reference proteome</keyword>
<dbReference type="HOGENOM" id="CLU_048353_0_1_1"/>
<reference evidence="2 3" key="1">
    <citation type="journal article" date="2010" name="Proc. Natl. Acad. Sci. U.S.A.">
        <title>Insights into evolution of multicellular fungi from the assembled chromosomes of the mushroom Coprinopsis cinerea (Coprinus cinereus).</title>
        <authorList>
            <person name="Stajich J.E."/>
            <person name="Wilke S.K."/>
            <person name="Ahren D."/>
            <person name="Au C.H."/>
            <person name="Birren B.W."/>
            <person name="Borodovsky M."/>
            <person name="Burns C."/>
            <person name="Canback B."/>
            <person name="Casselton L.A."/>
            <person name="Cheng C.K."/>
            <person name="Deng J."/>
            <person name="Dietrich F.S."/>
            <person name="Fargo D.C."/>
            <person name="Farman M.L."/>
            <person name="Gathman A.C."/>
            <person name="Goldberg J."/>
            <person name="Guigo R."/>
            <person name="Hoegger P.J."/>
            <person name="Hooker J.B."/>
            <person name="Huggins A."/>
            <person name="James T.Y."/>
            <person name="Kamada T."/>
            <person name="Kilaru S."/>
            <person name="Kodira C."/>
            <person name="Kues U."/>
            <person name="Kupfer D."/>
            <person name="Kwan H.S."/>
            <person name="Lomsadze A."/>
            <person name="Li W."/>
            <person name="Lilly W.W."/>
            <person name="Ma L.J."/>
            <person name="Mackey A.J."/>
            <person name="Manning G."/>
            <person name="Martin F."/>
            <person name="Muraguchi H."/>
            <person name="Natvig D.O."/>
            <person name="Palmerini H."/>
            <person name="Ramesh M.A."/>
            <person name="Rehmeyer C.J."/>
            <person name="Roe B.A."/>
            <person name="Shenoy N."/>
            <person name="Stanke M."/>
            <person name="Ter-Hovhannisyan V."/>
            <person name="Tunlid A."/>
            <person name="Velagapudi R."/>
            <person name="Vision T.J."/>
            <person name="Zeng Q."/>
            <person name="Zolan M.E."/>
            <person name="Pukkila P.J."/>
        </authorList>
    </citation>
    <scope>NUCLEOTIDE SEQUENCE [LARGE SCALE GENOMIC DNA]</scope>
    <source>
        <strain evidence="3">Okayama-7 / 130 / ATCC MYA-4618 / FGSC 9003</strain>
    </source>
</reference>
<dbReference type="AlphaFoldDB" id="A8NRB8"/>
<evidence type="ECO:0000313" key="3">
    <source>
        <dbReference type="Proteomes" id="UP000001861"/>
    </source>
</evidence>
<proteinExistence type="predicted"/>
<feature type="domain" description="Peptidase S9 prolyl oligopeptidase catalytic" evidence="1">
    <location>
        <begin position="5"/>
        <end position="204"/>
    </location>
</feature>
<gene>
    <name evidence="2" type="ORF">CC1G_07170</name>
</gene>
<comment type="caution">
    <text evidence="2">The sequence shown here is derived from an EMBL/GenBank/DDBJ whole genome shotgun (WGS) entry which is preliminary data.</text>
</comment>
<dbReference type="Gene3D" id="3.40.50.1820">
    <property type="entry name" value="alpha/beta hydrolase"/>
    <property type="match status" value="1"/>
</dbReference>
<dbReference type="eggNOG" id="KOG4667">
    <property type="taxonomic scope" value="Eukaryota"/>
</dbReference>
<dbReference type="GO" id="GO:0008236">
    <property type="term" value="F:serine-type peptidase activity"/>
    <property type="evidence" value="ECO:0007669"/>
    <property type="project" value="InterPro"/>
</dbReference>
<sequence length="224" mass="25441">MKRFDFRGNHESGGRWKQGALHEDLEDLQAVADYLKAKYGYSIDLVIGHSRGSIAGFRWLATSEDGRKVSAFVNVSGRYRMEKIVESAAGKLWSEAFARQGYYEWDVTVARKVVRARITPEDLRSFIEWDTSFVWTDFPQHTDVLCIHGLQDNVVPPYDALIYTRALSGRSPGTTTLHFAETADHNFTGQKEEVVDSVLRWWDQRENGTLKSVGISLADVKAHL</sequence>
<protein>
    <recommendedName>
        <fullName evidence="1">Peptidase S9 prolyl oligopeptidase catalytic domain-containing protein</fullName>
    </recommendedName>
</protein>
<dbReference type="InterPro" id="IPR001375">
    <property type="entry name" value="Peptidase_S9_cat"/>
</dbReference>
<dbReference type="OMA" id="LYASMNH"/>
<accession>A8NRB8</accession>
<dbReference type="Pfam" id="PF00326">
    <property type="entry name" value="Peptidase_S9"/>
    <property type="match status" value="1"/>
</dbReference>
<dbReference type="OrthoDB" id="9988524at2759"/>
<evidence type="ECO:0000259" key="1">
    <source>
        <dbReference type="Pfam" id="PF00326"/>
    </source>
</evidence>
<dbReference type="InParanoid" id="A8NRB8"/>
<dbReference type="GO" id="GO:0006508">
    <property type="term" value="P:proteolysis"/>
    <property type="evidence" value="ECO:0007669"/>
    <property type="project" value="InterPro"/>
</dbReference>
<dbReference type="VEuPathDB" id="FungiDB:CC1G_07170"/>
<dbReference type="Proteomes" id="UP000001861">
    <property type="component" value="Unassembled WGS sequence"/>
</dbReference>
<evidence type="ECO:0000313" key="2">
    <source>
        <dbReference type="EMBL" id="EAU86091.2"/>
    </source>
</evidence>
<dbReference type="InterPro" id="IPR029058">
    <property type="entry name" value="AB_hydrolase_fold"/>
</dbReference>
<name>A8NRB8_COPC7</name>
<dbReference type="STRING" id="240176.A8NRB8"/>
<dbReference type="KEGG" id="cci:CC1G_07170"/>
<dbReference type="SUPFAM" id="SSF53474">
    <property type="entry name" value="alpha/beta-Hydrolases"/>
    <property type="match status" value="1"/>
</dbReference>
<dbReference type="RefSeq" id="XP_001835746.2">
    <property type="nucleotide sequence ID" value="XM_001835694.2"/>
</dbReference>
<dbReference type="EMBL" id="AACS02000008">
    <property type="protein sequence ID" value="EAU86091.2"/>
    <property type="molecule type" value="Genomic_DNA"/>
</dbReference>
<organism evidence="2 3">
    <name type="scientific">Coprinopsis cinerea (strain Okayama-7 / 130 / ATCC MYA-4618 / FGSC 9003)</name>
    <name type="common">Inky cap fungus</name>
    <name type="synonym">Hormographiella aspergillata</name>
    <dbReference type="NCBI Taxonomy" id="240176"/>
    <lineage>
        <taxon>Eukaryota</taxon>
        <taxon>Fungi</taxon>
        <taxon>Dikarya</taxon>
        <taxon>Basidiomycota</taxon>
        <taxon>Agaricomycotina</taxon>
        <taxon>Agaricomycetes</taxon>
        <taxon>Agaricomycetidae</taxon>
        <taxon>Agaricales</taxon>
        <taxon>Agaricineae</taxon>
        <taxon>Psathyrellaceae</taxon>
        <taxon>Coprinopsis</taxon>
    </lineage>
</organism>